<dbReference type="OrthoDB" id="3197423at2"/>
<evidence type="ECO:0000313" key="5">
    <source>
        <dbReference type="Proteomes" id="UP000629287"/>
    </source>
</evidence>
<evidence type="ECO:0000313" key="4">
    <source>
        <dbReference type="EMBL" id="MBE1593961.1"/>
    </source>
</evidence>
<evidence type="ECO:0000256" key="1">
    <source>
        <dbReference type="ARBA" id="ARBA00022741"/>
    </source>
</evidence>
<dbReference type="RefSeq" id="WP_159026131.1">
    <property type="nucleotide sequence ID" value="NZ_JADBGF010000001.1"/>
</dbReference>
<keyword evidence="4" id="KW-0238">DNA-binding</keyword>
<accession>A0A8I0TNM1</accession>
<dbReference type="PANTHER" id="PTHR16305">
    <property type="entry name" value="TESTICULAR SOLUBLE ADENYLYL CYCLASE"/>
    <property type="match status" value="1"/>
</dbReference>
<organism evidence="4 5">
    <name type="scientific">Streptomyces stelliscabiei</name>
    <dbReference type="NCBI Taxonomy" id="146820"/>
    <lineage>
        <taxon>Bacteria</taxon>
        <taxon>Bacillati</taxon>
        <taxon>Actinomycetota</taxon>
        <taxon>Actinomycetes</taxon>
        <taxon>Kitasatosporales</taxon>
        <taxon>Streptomycetaceae</taxon>
        <taxon>Streptomyces</taxon>
    </lineage>
</organism>
<dbReference type="GO" id="GO:0003677">
    <property type="term" value="F:DNA binding"/>
    <property type="evidence" value="ECO:0007669"/>
    <property type="project" value="UniProtKB-KW"/>
</dbReference>
<dbReference type="Gene3D" id="1.10.10.10">
    <property type="entry name" value="Winged helix-like DNA-binding domain superfamily/Winged helix DNA-binding domain"/>
    <property type="match status" value="1"/>
</dbReference>
<keyword evidence="1" id="KW-0547">Nucleotide-binding</keyword>
<dbReference type="GO" id="GO:0006355">
    <property type="term" value="P:regulation of DNA-templated transcription"/>
    <property type="evidence" value="ECO:0007669"/>
    <property type="project" value="InterPro"/>
</dbReference>
<dbReference type="SUPFAM" id="SSF52540">
    <property type="entry name" value="P-loop containing nucleoside triphosphate hydrolases"/>
    <property type="match status" value="1"/>
</dbReference>
<dbReference type="SUPFAM" id="SSF48452">
    <property type="entry name" value="TPR-like"/>
    <property type="match status" value="1"/>
</dbReference>
<dbReference type="EMBL" id="JADBGF010000001">
    <property type="protein sequence ID" value="MBE1593961.1"/>
    <property type="molecule type" value="Genomic_DNA"/>
</dbReference>
<feature type="domain" description="HTH luxR-type" evidence="3">
    <location>
        <begin position="815"/>
        <end position="880"/>
    </location>
</feature>
<dbReference type="AlphaFoldDB" id="A0A8I0TNM1"/>
<dbReference type="SUPFAM" id="SSF46894">
    <property type="entry name" value="C-terminal effector domain of the bipartite response regulators"/>
    <property type="match status" value="1"/>
</dbReference>
<dbReference type="InterPro" id="IPR041664">
    <property type="entry name" value="AAA_16"/>
</dbReference>
<keyword evidence="2" id="KW-0067">ATP-binding</keyword>
<dbReference type="CDD" id="cd06170">
    <property type="entry name" value="LuxR_C_like"/>
    <property type="match status" value="1"/>
</dbReference>
<dbReference type="SMART" id="SM00382">
    <property type="entry name" value="AAA"/>
    <property type="match status" value="1"/>
</dbReference>
<dbReference type="GO" id="GO:0004016">
    <property type="term" value="F:adenylate cyclase activity"/>
    <property type="evidence" value="ECO:0007669"/>
    <property type="project" value="TreeGrafter"/>
</dbReference>
<protein>
    <submittedName>
        <fullName evidence="4">DNA-binding CsgD family transcriptional regulator/thioredoxin-like negative regulator of GroEL</fullName>
    </submittedName>
</protein>
<proteinExistence type="predicted"/>
<dbReference type="InterPro" id="IPR011990">
    <property type="entry name" value="TPR-like_helical_dom_sf"/>
</dbReference>
<dbReference type="GeneID" id="86824792"/>
<dbReference type="InterPro" id="IPR000792">
    <property type="entry name" value="Tscrpt_reg_LuxR_C"/>
</dbReference>
<sequence>MQSWEGRWPLAGRQSHLNSFRKELSASRIQGWLVCGPAGVGKTRLTEEFLALAAADKRPTAKAVASRAAAQVPLGAIAHILPAGADMTDPVQGFHAVAQALSGLAQPTVILVDDLHLLDNSSAALLGQLLDSGTIVLIGTARTGGQTSDVVNALLQRGDHIRRIDLEHMVRDQVDGLLQRVLGGPLSRRALHALFSASGGNPLFLRELVLGAIAQGKLTLNDGVWDTSEEPLPVTPHLRDLIAGRIASSPPGARALLQSLAICRALSLTDATTLADRTDLESLERSGIVEISVQGARVIVTLAHPLYGEVIAAETSALQRYDLALRQAERIESYGLKRRDDALHVASWRLAAIGTAAPDLLRQAAAIAMNLNDNKQAIELLTAIKAEQHTTESRVLLGRALMHTGQLERAEVVLAEADTHARSDEERIITATTRCTNLFWADPDPAKAVAVCAAARSALSDQTAAQQLRLMEGAMLTVGGSPVPGLQILDELPDSPPQEALDVWLATINAKTLGLTFVGSVERARTLSERAKAAHEAVGEGRLLPHPAMQVAPLALSLMEMGEIDQARQLCLSAADSLQAAHSPVARQFLAFESARAEWLAGRPVSARRWYAEGVSTARTYHLDRVIRLHMSGLMACAALIGDIDTAASLVTDYEAVAPSGSLNGEESIGMAWLHAARGELSRARELLRTAADRARHTGHLVSEALVLTDIARLGDPKAVQERLAELSVQGDGAFTPARARFVTALAKKDPQRLMACSEELEHMGARLLAAESAAAAANAWRRKGDARKVTAATADATRLAEQCEGARTPILSTIAGAVEPLTQREQEIALLAAAGKTSKAISEHLTLSVRTVDNHLQRIYLKLGVRSRRDIALALKHEGPIELA</sequence>
<dbReference type="Proteomes" id="UP000629287">
    <property type="component" value="Unassembled WGS sequence"/>
</dbReference>
<evidence type="ECO:0000256" key="2">
    <source>
        <dbReference type="ARBA" id="ARBA00022840"/>
    </source>
</evidence>
<dbReference type="SMART" id="SM00421">
    <property type="entry name" value="HTH_LUXR"/>
    <property type="match status" value="1"/>
</dbReference>
<dbReference type="Gene3D" id="3.40.50.300">
    <property type="entry name" value="P-loop containing nucleotide triphosphate hydrolases"/>
    <property type="match status" value="1"/>
</dbReference>
<dbReference type="PRINTS" id="PR00038">
    <property type="entry name" value="HTHLUXR"/>
</dbReference>
<dbReference type="InterPro" id="IPR027417">
    <property type="entry name" value="P-loop_NTPase"/>
</dbReference>
<dbReference type="PROSITE" id="PS00622">
    <property type="entry name" value="HTH_LUXR_1"/>
    <property type="match status" value="1"/>
</dbReference>
<dbReference type="PANTHER" id="PTHR16305:SF28">
    <property type="entry name" value="GUANYLATE CYCLASE DOMAIN-CONTAINING PROTEIN"/>
    <property type="match status" value="1"/>
</dbReference>
<reference evidence="4 5" key="1">
    <citation type="submission" date="2020-10" db="EMBL/GenBank/DDBJ databases">
        <title>Sequencing the genomes of 1000 actinobacteria strains.</title>
        <authorList>
            <person name="Klenk H.-P."/>
        </authorList>
    </citation>
    <scope>NUCLEOTIDE SEQUENCE [LARGE SCALE GENOMIC DNA]</scope>
    <source>
        <strain evidence="4 5">DSM 41803</strain>
    </source>
</reference>
<dbReference type="InterPro" id="IPR016032">
    <property type="entry name" value="Sig_transdc_resp-reg_C-effctor"/>
</dbReference>
<dbReference type="InterPro" id="IPR003593">
    <property type="entry name" value="AAA+_ATPase"/>
</dbReference>
<dbReference type="InterPro" id="IPR036388">
    <property type="entry name" value="WH-like_DNA-bd_sf"/>
</dbReference>
<dbReference type="PROSITE" id="PS50043">
    <property type="entry name" value="HTH_LUXR_2"/>
    <property type="match status" value="1"/>
</dbReference>
<gene>
    <name evidence="4" type="ORF">H4687_000090</name>
</gene>
<dbReference type="GO" id="GO:0005524">
    <property type="term" value="F:ATP binding"/>
    <property type="evidence" value="ECO:0007669"/>
    <property type="project" value="UniProtKB-KW"/>
</dbReference>
<dbReference type="Pfam" id="PF00196">
    <property type="entry name" value="GerE"/>
    <property type="match status" value="1"/>
</dbReference>
<name>A0A8I0TNM1_9ACTN</name>
<keyword evidence="5" id="KW-1185">Reference proteome</keyword>
<comment type="caution">
    <text evidence="4">The sequence shown here is derived from an EMBL/GenBank/DDBJ whole genome shotgun (WGS) entry which is preliminary data.</text>
</comment>
<evidence type="ECO:0000259" key="3">
    <source>
        <dbReference type="PROSITE" id="PS50043"/>
    </source>
</evidence>
<dbReference type="Pfam" id="PF13191">
    <property type="entry name" value="AAA_16"/>
    <property type="match status" value="1"/>
</dbReference>
<dbReference type="GO" id="GO:0005737">
    <property type="term" value="C:cytoplasm"/>
    <property type="evidence" value="ECO:0007669"/>
    <property type="project" value="TreeGrafter"/>
</dbReference>